<dbReference type="Gene3D" id="1.10.510.10">
    <property type="entry name" value="Transferase(Phosphotransferase) domain 1"/>
    <property type="match status" value="1"/>
</dbReference>
<keyword evidence="2" id="KW-1185">Reference proteome</keyword>
<dbReference type="InterPro" id="IPR011009">
    <property type="entry name" value="Kinase-like_dom_sf"/>
</dbReference>
<sequence>MRKVKIGPACRRPIVAWKNNQCTAENALTQHEPRRLVIVDSLSRRRTVVWDTVPERDVQSEIHVFIEQRRGITPSPPLPKNPSKRIRTLTFNHSLPKEPMDYGEFIEDWRHRGVIGEGGDSKVHQFQQWKHKDVYLAVKVPQSLSVHRDLRQEIINMCRIGDHDVLHTRYVHNDLKLHNILAFMPREHLEPMILPEEPIFKLSDFARLTPSPTPIGRRARGFDGMYEYAPPAKERVTPPILPSANIWGLGTTPQYMALGMTPIQTRKAFIWSREGTAQPHPNLHDNDAWESDYWLERVPTVFRPINLPHDIPHCQPFSARLGFWYAQPCKPVGTRNKGRPTASRLVREVVPNIENQIECLKIKRNKEMQRIKDVQHKEAVATGKAELE</sequence>
<dbReference type="EMBL" id="ML978966">
    <property type="protein sequence ID" value="KAF1929188.1"/>
    <property type="molecule type" value="Genomic_DNA"/>
</dbReference>
<reference evidence="1" key="1">
    <citation type="journal article" date="2020" name="Stud. Mycol.">
        <title>101 Dothideomycetes genomes: a test case for predicting lifestyles and emergence of pathogens.</title>
        <authorList>
            <person name="Haridas S."/>
            <person name="Albert R."/>
            <person name="Binder M."/>
            <person name="Bloem J."/>
            <person name="Labutti K."/>
            <person name="Salamov A."/>
            <person name="Andreopoulos B."/>
            <person name="Baker S."/>
            <person name="Barry K."/>
            <person name="Bills G."/>
            <person name="Bluhm B."/>
            <person name="Cannon C."/>
            <person name="Castanera R."/>
            <person name="Culley D."/>
            <person name="Daum C."/>
            <person name="Ezra D."/>
            <person name="Gonzalez J."/>
            <person name="Henrissat B."/>
            <person name="Kuo A."/>
            <person name="Liang C."/>
            <person name="Lipzen A."/>
            <person name="Lutzoni F."/>
            <person name="Magnuson J."/>
            <person name="Mondo S."/>
            <person name="Nolan M."/>
            <person name="Ohm R."/>
            <person name="Pangilinan J."/>
            <person name="Park H.-J."/>
            <person name="Ramirez L."/>
            <person name="Alfaro M."/>
            <person name="Sun H."/>
            <person name="Tritt A."/>
            <person name="Yoshinaga Y."/>
            <person name="Zwiers L.-H."/>
            <person name="Turgeon B."/>
            <person name="Goodwin S."/>
            <person name="Spatafora J."/>
            <person name="Crous P."/>
            <person name="Grigoriev I."/>
        </authorList>
    </citation>
    <scope>NUCLEOTIDE SEQUENCE</scope>
    <source>
        <strain evidence="1">CBS 183.55</strain>
    </source>
</reference>
<dbReference type="GeneID" id="54355636"/>
<evidence type="ECO:0000313" key="1">
    <source>
        <dbReference type="EMBL" id="KAF1929188.1"/>
    </source>
</evidence>
<name>A0A6A5RPV1_9PLEO</name>
<evidence type="ECO:0000313" key="2">
    <source>
        <dbReference type="Proteomes" id="UP000800082"/>
    </source>
</evidence>
<accession>A0A6A5RPV1</accession>
<dbReference type="RefSeq" id="XP_033449436.1">
    <property type="nucleotide sequence ID" value="XM_033597969.1"/>
</dbReference>
<dbReference type="SUPFAM" id="SSF56112">
    <property type="entry name" value="Protein kinase-like (PK-like)"/>
    <property type="match status" value="1"/>
</dbReference>
<dbReference type="OrthoDB" id="310217at2759"/>
<proteinExistence type="predicted"/>
<organism evidence="1 2">
    <name type="scientific">Didymella exigua CBS 183.55</name>
    <dbReference type="NCBI Taxonomy" id="1150837"/>
    <lineage>
        <taxon>Eukaryota</taxon>
        <taxon>Fungi</taxon>
        <taxon>Dikarya</taxon>
        <taxon>Ascomycota</taxon>
        <taxon>Pezizomycotina</taxon>
        <taxon>Dothideomycetes</taxon>
        <taxon>Pleosporomycetidae</taxon>
        <taxon>Pleosporales</taxon>
        <taxon>Pleosporineae</taxon>
        <taxon>Didymellaceae</taxon>
        <taxon>Didymella</taxon>
    </lineage>
</organism>
<evidence type="ECO:0008006" key="3">
    <source>
        <dbReference type="Google" id="ProtNLM"/>
    </source>
</evidence>
<protein>
    <recommendedName>
        <fullName evidence="3">Protein kinase domain-containing protein</fullName>
    </recommendedName>
</protein>
<gene>
    <name evidence="1" type="ORF">M421DRAFT_91697</name>
</gene>
<dbReference type="AlphaFoldDB" id="A0A6A5RPV1"/>
<dbReference type="Proteomes" id="UP000800082">
    <property type="component" value="Unassembled WGS sequence"/>
</dbReference>